<dbReference type="EMBL" id="CAJZBQ010000037">
    <property type="protein sequence ID" value="CAG9325006.1"/>
    <property type="molecule type" value="Genomic_DNA"/>
</dbReference>
<keyword evidence="5" id="KW-0175">Coiled coil</keyword>
<evidence type="ECO:0000256" key="2">
    <source>
        <dbReference type="ARBA" id="ARBA00022771"/>
    </source>
</evidence>
<feature type="region of interest" description="Disordered" evidence="6">
    <location>
        <begin position="201"/>
        <end position="226"/>
    </location>
</feature>
<name>A0AAU9JTI2_9CILI</name>
<dbReference type="SMART" id="SM00064">
    <property type="entry name" value="FYVE"/>
    <property type="match status" value="1"/>
</dbReference>
<evidence type="ECO:0000256" key="3">
    <source>
        <dbReference type="ARBA" id="ARBA00022833"/>
    </source>
</evidence>
<evidence type="ECO:0000256" key="4">
    <source>
        <dbReference type="PROSITE-ProRule" id="PRU00091"/>
    </source>
</evidence>
<dbReference type="InterPro" id="IPR011011">
    <property type="entry name" value="Znf_FYVE_PHD"/>
</dbReference>
<protein>
    <recommendedName>
        <fullName evidence="7">FYVE-type domain-containing protein</fullName>
    </recommendedName>
</protein>
<feature type="coiled-coil region" evidence="5">
    <location>
        <begin position="118"/>
        <end position="152"/>
    </location>
</feature>
<evidence type="ECO:0000256" key="5">
    <source>
        <dbReference type="SAM" id="Coils"/>
    </source>
</evidence>
<keyword evidence="9" id="KW-1185">Reference proteome</keyword>
<feature type="domain" description="FYVE-type" evidence="7">
    <location>
        <begin position="40"/>
        <end position="102"/>
    </location>
</feature>
<keyword evidence="1" id="KW-0479">Metal-binding</keyword>
<organism evidence="8 9">
    <name type="scientific">Blepharisma stoltei</name>
    <dbReference type="NCBI Taxonomy" id="1481888"/>
    <lineage>
        <taxon>Eukaryota</taxon>
        <taxon>Sar</taxon>
        <taxon>Alveolata</taxon>
        <taxon>Ciliophora</taxon>
        <taxon>Postciliodesmatophora</taxon>
        <taxon>Heterotrichea</taxon>
        <taxon>Heterotrichida</taxon>
        <taxon>Blepharismidae</taxon>
        <taxon>Blepharisma</taxon>
    </lineage>
</organism>
<dbReference type="InterPro" id="IPR000306">
    <property type="entry name" value="Znf_FYVE"/>
</dbReference>
<gene>
    <name evidence="8" type="ORF">BSTOLATCC_MIC37752</name>
</gene>
<evidence type="ECO:0000313" key="8">
    <source>
        <dbReference type="EMBL" id="CAG9325006.1"/>
    </source>
</evidence>
<sequence>MADFSVQDLSSSQTQSSLQASPQVVLKVSSIDKSVNKKAYKTQNNCVICNVNFAKGGPVSVQKHTCRFCYQAVCSSCSPLTAIHPSTNNLERICIPCYTRYLKEEIERENEAEKQGVISREVELRKSLNSEKMKLEEELDKVRNEQMGLKSQVLTLSSELECLNHQKINVQTSENKNDSSVPISDLLEKLREQEMENARLQKEVQTLKTSSNSRPSSSACEHCSVQ</sequence>
<dbReference type="PROSITE" id="PS50178">
    <property type="entry name" value="ZF_FYVE"/>
    <property type="match status" value="1"/>
</dbReference>
<dbReference type="Proteomes" id="UP001162131">
    <property type="component" value="Unassembled WGS sequence"/>
</dbReference>
<keyword evidence="3" id="KW-0862">Zinc</keyword>
<dbReference type="SUPFAM" id="SSF57903">
    <property type="entry name" value="FYVE/PHD zinc finger"/>
    <property type="match status" value="1"/>
</dbReference>
<comment type="caution">
    <text evidence="8">The sequence shown here is derived from an EMBL/GenBank/DDBJ whole genome shotgun (WGS) entry which is preliminary data.</text>
</comment>
<dbReference type="Gene3D" id="3.30.40.10">
    <property type="entry name" value="Zinc/RING finger domain, C3HC4 (zinc finger)"/>
    <property type="match status" value="1"/>
</dbReference>
<evidence type="ECO:0000256" key="6">
    <source>
        <dbReference type="SAM" id="MobiDB-lite"/>
    </source>
</evidence>
<feature type="compositionally biased region" description="Polar residues" evidence="6">
    <location>
        <begin position="203"/>
        <end position="226"/>
    </location>
</feature>
<accession>A0AAU9JTI2</accession>
<dbReference type="Pfam" id="PF01363">
    <property type="entry name" value="FYVE"/>
    <property type="match status" value="1"/>
</dbReference>
<dbReference type="InterPro" id="IPR013083">
    <property type="entry name" value="Znf_RING/FYVE/PHD"/>
</dbReference>
<reference evidence="8" key="1">
    <citation type="submission" date="2021-09" db="EMBL/GenBank/DDBJ databases">
        <authorList>
            <consortium name="AG Swart"/>
            <person name="Singh M."/>
            <person name="Singh A."/>
            <person name="Seah K."/>
            <person name="Emmerich C."/>
        </authorList>
    </citation>
    <scope>NUCLEOTIDE SEQUENCE</scope>
    <source>
        <strain evidence="8">ATCC30299</strain>
    </source>
</reference>
<dbReference type="InterPro" id="IPR017455">
    <property type="entry name" value="Znf_FYVE-rel"/>
</dbReference>
<evidence type="ECO:0000313" key="9">
    <source>
        <dbReference type="Proteomes" id="UP001162131"/>
    </source>
</evidence>
<proteinExistence type="predicted"/>
<dbReference type="CDD" id="cd00065">
    <property type="entry name" value="FYVE_like_SF"/>
    <property type="match status" value="1"/>
</dbReference>
<keyword evidence="2 4" id="KW-0863">Zinc-finger</keyword>
<evidence type="ECO:0000259" key="7">
    <source>
        <dbReference type="PROSITE" id="PS50178"/>
    </source>
</evidence>
<dbReference type="GO" id="GO:0008270">
    <property type="term" value="F:zinc ion binding"/>
    <property type="evidence" value="ECO:0007669"/>
    <property type="project" value="UniProtKB-KW"/>
</dbReference>
<dbReference type="AlphaFoldDB" id="A0AAU9JTI2"/>
<evidence type="ECO:0000256" key="1">
    <source>
        <dbReference type="ARBA" id="ARBA00022723"/>
    </source>
</evidence>